<accession>A0ABQ8EMK7</accession>
<evidence type="ECO:0000313" key="2">
    <source>
        <dbReference type="Proteomes" id="UP000824890"/>
    </source>
</evidence>
<dbReference type="Proteomes" id="UP000824890">
    <property type="component" value="Unassembled WGS sequence"/>
</dbReference>
<proteinExistence type="predicted"/>
<gene>
    <name evidence="1" type="ORF">HID58_002556</name>
</gene>
<reference evidence="1 2" key="1">
    <citation type="submission" date="2021-05" db="EMBL/GenBank/DDBJ databases">
        <title>Genome Assembly of Synthetic Allotetraploid Brassica napus Reveals Homoeologous Exchanges between Subgenomes.</title>
        <authorList>
            <person name="Davis J.T."/>
        </authorList>
    </citation>
    <scope>NUCLEOTIDE SEQUENCE [LARGE SCALE GENOMIC DNA]</scope>
    <source>
        <strain evidence="2">cv. Da-Ae</strain>
        <tissue evidence="1">Seedling</tissue>
    </source>
</reference>
<organism evidence="1 2">
    <name type="scientific">Brassica napus</name>
    <name type="common">Rape</name>
    <dbReference type="NCBI Taxonomy" id="3708"/>
    <lineage>
        <taxon>Eukaryota</taxon>
        <taxon>Viridiplantae</taxon>
        <taxon>Streptophyta</taxon>
        <taxon>Embryophyta</taxon>
        <taxon>Tracheophyta</taxon>
        <taxon>Spermatophyta</taxon>
        <taxon>Magnoliopsida</taxon>
        <taxon>eudicotyledons</taxon>
        <taxon>Gunneridae</taxon>
        <taxon>Pentapetalae</taxon>
        <taxon>rosids</taxon>
        <taxon>malvids</taxon>
        <taxon>Brassicales</taxon>
        <taxon>Brassicaceae</taxon>
        <taxon>Brassiceae</taxon>
        <taxon>Brassica</taxon>
    </lineage>
</organism>
<evidence type="ECO:0000313" key="1">
    <source>
        <dbReference type="EMBL" id="KAH0942919.1"/>
    </source>
</evidence>
<comment type="caution">
    <text evidence="1">The sequence shown here is derived from an EMBL/GenBank/DDBJ whole genome shotgun (WGS) entry which is preliminary data.</text>
</comment>
<name>A0ABQ8EMK7_BRANA</name>
<dbReference type="EMBL" id="JAGKQM010000001">
    <property type="protein sequence ID" value="KAH0942919.1"/>
    <property type="molecule type" value="Genomic_DNA"/>
</dbReference>
<protein>
    <recommendedName>
        <fullName evidence="3">B box-type domain-containing protein</fullName>
    </recommendedName>
</protein>
<sequence length="191" mass="21766">MYKYDSRDPLRHIRYQICDECMINPALLLCSNHMIALCQSCYSRHYNCVAYGHHVQIINRFPQQHHNNNNNYGANDHCNGNYHEHGMLQMIICNGNNSCEILSAMGCESCLKADADSFCPQHNKFLCYNCDIKIHLPDAVPPHMRCQLCVTCKRLSPTFLVGTYHFILPPTHPAAVAKETYTPAPHPAAFE</sequence>
<evidence type="ECO:0008006" key="3">
    <source>
        <dbReference type="Google" id="ProtNLM"/>
    </source>
</evidence>
<keyword evidence="2" id="KW-1185">Reference proteome</keyword>